<feature type="compositionally biased region" description="Basic and acidic residues" evidence="2">
    <location>
        <begin position="1216"/>
        <end position="1237"/>
    </location>
</feature>
<feature type="compositionally biased region" description="Basic and acidic residues" evidence="2">
    <location>
        <begin position="472"/>
        <end position="494"/>
    </location>
</feature>
<feature type="compositionally biased region" description="Basic and acidic residues" evidence="2">
    <location>
        <begin position="830"/>
        <end position="851"/>
    </location>
</feature>
<feature type="region of interest" description="Disordered" evidence="2">
    <location>
        <begin position="647"/>
        <end position="668"/>
    </location>
</feature>
<feature type="region of interest" description="Disordered" evidence="2">
    <location>
        <begin position="1023"/>
        <end position="1050"/>
    </location>
</feature>
<feature type="region of interest" description="Disordered" evidence="2">
    <location>
        <begin position="1094"/>
        <end position="1113"/>
    </location>
</feature>
<feature type="compositionally biased region" description="Polar residues" evidence="2">
    <location>
        <begin position="1331"/>
        <end position="1392"/>
    </location>
</feature>
<dbReference type="InterPro" id="IPR007110">
    <property type="entry name" value="Ig-like_dom"/>
</dbReference>
<feature type="region of interest" description="Disordered" evidence="2">
    <location>
        <begin position="760"/>
        <end position="852"/>
    </location>
</feature>
<feature type="compositionally biased region" description="Pro residues" evidence="2">
    <location>
        <begin position="1095"/>
        <end position="1108"/>
    </location>
</feature>
<feature type="compositionally biased region" description="Polar residues" evidence="2">
    <location>
        <begin position="879"/>
        <end position="891"/>
    </location>
</feature>
<dbReference type="STRING" id="37003.ENSKMAP00000024039"/>
<name>A0A3Q3BGX8_KRYMA</name>
<reference evidence="4" key="2">
    <citation type="submission" date="2025-09" db="UniProtKB">
        <authorList>
            <consortium name="Ensembl"/>
        </authorList>
    </citation>
    <scope>IDENTIFICATION</scope>
</reference>
<evidence type="ECO:0000256" key="2">
    <source>
        <dbReference type="SAM" id="MobiDB-lite"/>
    </source>
</evidence>
<dbReference type="SUPFAM" id="SSF48726">
    <property type="entry name" value="Immunoglobulin"/>
    <property type="match status" value="1"/>
</dbReference>
<feature type="compositionally biased region" description="Basic and acidic residues" evidence="2">
    <location>
        <begin position="547"/>
        <end position="557"/>
    </location>
</feature>
<feature type="region of interest" description="Disordered" evidence="2">
    <location>
        <begin position="878"/>
        <end position="972"/>
    </location>
</feature>
<keyword evidence="5" id="KW-1185">Reference proteome</keyword>
<dbReference type="InterPro" id="IPR013098">
    <property type="entry name" value="Ig_I-set"/>
</dbReference>
<keyword evidence="1" id="KW-0175">Coiled coil</keyword>
<evidence type="ECO:0000313" key="4">
    <source>
        <dbReference type="Ensembl" id="ENSKMAP00000024039.1"/>
    </source>
</evidence>
<accession>A0A3Q3BGX8</accession>
<feature type="region of interest" description="Disordered" evidence="2">
    <location>
        <begin position="1331"/>
        <end position="1394"/>
    </location>
</feature>
<feature type="region of interest" description="Disordered" evidence="2">
    <location>
        <begin position="691"/>
        <end position="742"/>
    </location>
</feature>
<feature type="coiled-coil region" evidence="1">
    <location>
        <begin position="287"/>
        <end position="345"/>
    </location>
</feature>
<sequence length="1431" mass="159058">MFQVSGSGQNLGSVEQRAMQRLDETENELQTHQQMEIQQDQEDEMFCRRNPEKLMKTLQDLKCVSELLDSCTRMDLGSDPQTSRLLERFKQAEPHFRQLDSEVDHMLQNRDSLRGVPVQIQVQVQVEEGLSELLKLRQTVKDKIHQSESILNLTRSFHLTANQLDLLLQSEPTRTSTELSQYQEARQQIQNLLKTTLTLKTDICTTVTQTGSAGFRVEQLEARLGSLDSLCESWLKEAAGQEEKLPHLLNDDIIQLRGSFKELKKRFSNSKFNFLKRNDRTRNTKAVRNQLQQVEIFQEKLQALRKRVHSVSARLGSEVKDGAVARQVEDAANELQRQMGEFERNVCEHQKTLDLTCRLQLAIEEHQFWYEEASATIARVGKFSLECRVAEAASVLFRQFEKFVWPTVPQQEERIRQITELAVRLHGVEEGQRYIEKMVSKHSEMVESIRQLSHKLMKLEAKLKLQSLKQQQNDEEKEVKEDEDEERSREEEKKEKRKKIQKELKDNRSSQEAADMHELKETGHTPELTAKHDGKESSAANRKGPLKRSEEADRGTVDSESSMSCSPLEANRLVHTIHSQSQLVTTETQATSPLSIIGPFCDVQKEFEEEIKEEQQAASDLNPLQNASAHAEFQQHEAMMEDFLSNDEYDCASPDDISLPPLAETPESNMFQSDIEDGFCFSSHSIHVSQFSHQSHPQAELTGTGPGAVPQQAESCPTPPVSLHSSTRFRSESRSFLQSPSTVPAPRLFTSTLCTILKTRESSTNNQSADLDNPEPRPPPGSNPVYESNAPHGSGDTGFHRPSSNSPQSTTVIYKNKSSTEPLYGLKSKSQQDMKSIKSPREPTGQRDGLTKTRTSLVTQQNFEFKSLFLNNHCVETKGCTSSLRGTNPQSDPVPKAEGHSQSSSPTDPVPHKNSTHPKDTDPLEPSEITLTSSSNPQDRNLPQLSTGSRSDPDQVAPPSQNKSKDSSLTTTTGVTQETVFCQVSPSDRFCSNSSSQPNGVNNMSISRRSLHTVCSFHESLTSSPAQQCVHGPSMSSSSSARPAGPPQTQALAHPANLHVTLTSSLLHLLTPPKDPDICQPIVVREEIRLTPQIQGPPIPPPLPPPPQAQAESLPLGKVSRPGPPCFTRPLSQATVMEGSPVTLEVEVMGNPEPRLSWFTGGDESTSGPVLVPPSEDSELPSEKLKPPSVDLTSPPEVLAPPFMDWAPPSVVLEPHSVDSDVKPASKDSELPSEKLKPLSVDWAPPSEDLTPPLEDLVPHTVDSASPLADVALPIMKWAPLPKVLAPNFVDWAPSSVASAPPSVDLMTFSSDSLLPSLDLTMALVDSDQPTSIPDSLQLVENSPDSLRSMENSPDSQRSMENSPDSQRSMENSPDSQRSVENSPDSLRSMENSPDGDQWLGIEVFDIISEDWNTWFGTLCVLLWLIYLILL</sequence>
<feature type="compositionally biased region" description="Basic and acidic residues" evidence="2">
    <location>
        <begin position="501"/>
        <end position="536"/>
    </location>
</feature>
<evidence type="ECO:0000259" key="3">
    <source>
        <dbReference type="PROSITE" id="PS50835"/>
    </source>
</evidence>
<feature type="region of interest" description="Disordered" evidence="2">
    <location>
        <begin position="1212"/>
        <end position="1255"/>
    </location>
</feature>
<feature type="coiled-coil region" evidence="1">
    <location>
        <begin position="15"/>
        <end position="42"/>
    </location>
</feature>
<dbReference type="Proteomes" id="UP000264800">
    <property type="component" value="Unplaced"/>
</dbReference>
<evidence type="ECO:0000313" key="5">
    <source>
        <dbReference type="Proteomes" id="UP000264800"/>
    </source>
</evidence>
<dbReference type="GeneTree" id="ENSGT00940000164697"/>
<dbReference type="Ensembl" id="ENSKMAT00000024344.1">
    <property type="protein sequence ID" value="ENSKMAP00000024039.1"/>
    <property type="gene ID" value="ENSKMAG00000017833.1"/>
</dbReference>
<protein>
    <submittedName>
        <fullName evidence="4">Coiled-coil domain containing 141</fullName>
    </submittedName>
</protein>
<feature type="region of interest" description="Disordered" evidence="2">
    <location>
        <begin position="468"/>
        <end position="566"/>
    </location>
</feature>
<organism evidence="4 5">
    <name type="scientific">Kryptolebias marmoratus</name>
    <name type="common">Mangrove killifish</name>
    <name type="synonym">Rivulus marmoratus</name>
    <dbReference type="NCBI Taxonomy" id="37003"/>
    <lineage>
        <taxon>Eukaryota</taxon>
        <taxon>Metazoa</taxon>
        <taxon>Chordata</taxon>
        <taxon>Craniata</taxon>
        <taxon>Vertebrata</taxon>
        <taxon>Euteleostomi</taxon>
        <taxon>Actinopterygii</taxon>
        <taxon>Neopterygii</taxon>
        <taxon>Teleostei</taxon>
        <taxon>Neoteleostei</taxon>
        <taxon>Acanthomorphata</taxon>
        <taxon>Ovalentaria</taxon>
        <taxon>Atherinomorphae</taxon>
        <taxon>Cyprinodontiformes</taxon>
        <taxon>Rivulidae</taxon>
        <taxon>Kryptolebias</taxon>
    </lineage>
</organism>
<proteinExistence type="predicted"/>
<feature type="region of interest" description="Disordered" evidence="2">
    <location>
        <begin position="1159"/>
        <end position="1197"/>
    </location>
</feature>
<feature type="compositionally biased region" description="Polar residues" evidence="2">
    <location>
        <begin position="802"/>
        <end position="821"/>
    </location>
</feature>
<dbReference type="PROSITE" id="PS50835">
    <property type="entry name" value="IG_LIKE"/>
    <property type="match status" value="1"/>
</dbReference>
<dbReference type="Pfam" id="PF07679">
    <property type="entry name" value="I-set"/>
    <property type="match status" value="1"/>
</dbReference>
<dbReference type="InterPro" id="IPR036179">
    <property type="entry name" value="Ig-like_dom_sf"/>
</dbReference>
<evidence type="ECO:0000256" key="1">
    <source>
        <dbReference type="SAM" id="Coils"/>
    </source>
</evidence>
<reference evidence="4" key="1">
    <citation type="submission" date="2025-08" db="UniProtKB">
        <authorList>
            <consortium name="Ensembl"/>
        </authorList>
    </citation>
    <scope>IDENTIFICATION</scope>
</reference>
<feature type="domain" description="Ig-like" evidence="3">
    <location>
        <begin position="1124"/>
        <end position="1166"/>
    </location>
</feature>
<feature type="compositionally biased region" description="Polar residues" evidence="2">
    <location>
        <begin position="929"/>
        <end position="950"/>
    </location>
</feature>
<dbReference type="InterPro" id="IPR013783">
    <property type="entry name" value="Ig-like_fold"/>
</dbReference>
<dbReference type="Gene3D" id="2.60.40.10">
    <property type="entry name" value="Immunoglobulins"/>
    <property type="match status" value="1"/>
</dbReference>